<dbReference type="AlphaFoldDB" id="A0A7S4JM62"/>
<name>A0A7S4JM62_9STRA</name>
<evidence type="ECO:0000259" key="5">
    <source>
        <dbReference type="SMART" id="SM00415"/>
    </source>
</evidence>
<evidence type="ECO:0000256" key="3">
    <source>
        <dbReference type="ARBA" id="ARBA00023242"/>
    </source>
</evidence>
<dbReference type="Pfam" id="PF00447">
    <property type="entry name" value="HSF_DNA-bind"/>
    <property type="match status" value="1"/>
</dbReference>
<dbReference type="EMBL" id="HBKQ01043685">
    <property type="protein sequence ID" value="CAE2267978.1"/>
    <property type="molecule type" value="Transcribed_RNA"/>
</dbReference>
<accession>A0A7S4JM62</accession>
<reference evidence="6" key="1">
    <citation type="submission" date="2021-01" db="EMBL/GenBank/DDBJ databases">
        <authorList>
            <person name="Corre E."/>
            <person name="Pelletier E."/>
            <person name="Niang G."/>
            <person name="Scheremetjew M."/>
            <person name="Finn R."/>
            <person name="Kale V."/>
            <person name="Holt S."/>
            <person name="Cochrane G."/>
            <person name="Meng A."/>
            <person name="Brown T."/>
            <person name="Cohen L."/>
        </authorList>
    </citation>
    <scope>NUCLEOTIDE SEQUENCE</scope>
    <source>
        <strain evidence="6">Isolate 1302-5</strain>
    </source>
</reference>
<evidence type="ECO:0000256" key="4">
    <source>
        <dbReference type="RuleBase" id="RU004020"/>
    </source>
</evidence>
<feature type="domain" description="HSF-type DNA-binding" evidence="5">
    <location>
        <begin position="58"/>
        <end position="164"/>
    </location>
</feature>
<dbReference type="PANTHER" id="PTHR10015:SF206">
    <property type="entry name" value="HSF-TYPE DNA-BINDING DOMAIN-CONTAINING PROTEIN"/>
    <property type="match status" value="1"/>
</dbReference>
<dbReference type="SUPFAM" id="SSF46785">
    <property type="entry name" value="Winged helix' DNA-binding domain"/>
    <property type="match status" value="1"/>
</dbReference>
<proteinExistence type="inferred from homology"/>
<keyword evidence="2" id="KW-0238">DNA-binding</keyword>
<gene>
    <name evidence="6" type="ORF">OAUR00152_LOCUS30121</name>
</gene>
<dbReference type="Gene3D" id="1.10.10.10">
    <property type="entry name" value="Winged helix-like DNA-binding domain superfamily/Winged helix DNA-binding domain"/>
    <property type="match status" value="1"/>
</dbReference>
<comment type="similarity">
    <text evidence="4">Belongs to the HSF family.</text>
</comment>
<evidence type="ECO:0000256" key="1">
    <source>
        <dbReference type="ARBA" id="ARBA00004123"/>
    </source>
</evidence>
<dbReference type="InterPro" id="IPR036388">
    <property type="entry name" value="WH-like_DNA-bd_sf"/>
</dbReference>
<evidence type="ECO:0000256" key="2">
    <source>
        <dbReference type="ARBA" id="ARBA00023125"/>
    </source>
</evidence>
<protein>
    <recommendedName>
        <fullName evidence="5">HSF-type DNA-binding domain-containing protein</fullName>
    </recommendedName>
</protein>
<evidence type="ECO:0000313" key="6">
    <source>
        <dbReference type="EMBL" id="CAE2267978.1"/>
    </source>
</evidence>
<sequence>MIGITESSSMKATHLAGASFRSASTRSLSDDISSCTLTLSCPSHRSLVTKSTMSGKSGAKIFPLRLHRVLSDPDVWPGAISWLPGGESFAVNRTDAFVELVLPAYFPECDVGGGTSVRAKHANFVKKLERWGFRRIAKGPNVGGYSHPLFKRGNIETCRSMTSGERGQARSAIESVKKGVAFNKHGYNQAKSIDMKLGASPSLQPATPHQFSSFFHSANVVETTSKSCSEKMSADKHDRIVCLLRANGHGSSSSSVSATPLLSKSVAAPKIKAFRQKTNQRVEMKPTLDRLEVGSLLSRRSHYDFSLDL</sequence>
<dbReference type="GO" id="GO:0043565">
    <property type="term" value="F:sequence-specific DNA binding"/>
    <property type="evidence" value="ECO:0007669"/>
    <property type="project" value="InterPro"/>
</dbReference>
<organism evidence="6">
    <name type="scientific">Odontella aurita</name>
    <dbReference type="NCBI Taxonomy" id="265563"/>
    <lineage>
        <taxon>Eukaryota</taxon>
        <taxon>Sar</taxon>
        <taxon>Stramenopiles</taxon>
        <taxon>Ochrophyta</taxon>
        <taxon>Bacillariophyta</taxon>
        <taxon>Mediophyceae</taxon>
        <taxon>Biddulphiophycidae</taxon>
        <taxon>Eupodiscales</taxon>
        <taxon>Odontellaceae</taxon>
        <taxon>Odontella</taxon>
    </lineage>
</organism>
<dbReference type="GO" id="GO:0005634">
    <property type="term" value="C:nucleus"/>
    <property type="evidence" value="ECO:0007669"/>
    <property type="project" value="UniProtKB-SubCell"/>
</dbReference>
<dbReference type="InterPro" id="IPR036390">
    <property type="entry name" value="WH_DNA-bd_sf"/>
</dbReference>
<comment type="subcellular location">
    <subcellularLocation>
        <location evidence="1">Nucleus</location>
    </subcellularLocation>
</comment>
<dbReference type="InterPro" id="IPR000232">
    <property type="entry name" value="HSF_DNA-bd"/>
</dbReference>
<dbReference type="PANTHER" id="PTHR10015">
    <property type="entry name" value="HEAT SHOCK TRANSCRIPTION FACTOR"/>
    <property type="match status" value="1"/>
</dbReference>
<dbReference type="SMART" id="SM00415">
    <property type="entry name" value="HSF"/>
    <property type="match status" value="1"/>
</dbReference>
<keyword evidence="3" id="KW-0539">Nucleus</keyword>
<dbReference type="GO" id="GO:0003700">
    <property type="term" value="F:DNA-binding transcription factor activity"/>
    <property type="evidence" value="ECO:0007669"/>
    <property type="project" value="InterPro"/>
</dbReference>